<dbReference type="GO" id="GO:0004458">
    <property type="term" value="F:D-lactate dehydrogenase (cytochrome) activity"/>
    <property type="evidence" value="ECO:0007669"/>
    <property type="project" value="TreeGrafter"/>
</dbReference>
<dbReference type="SUPFAM" id="SSF56176">
    <property type="entry name" value="FAD-binding/transporter-associated domain-like"/>
    <property type="match status" value="1"/>
</dbReference>
<evidence type="ECO:0000256" key="2">
    <source>
        <dbReference type="ARBA" id="ARBA00022630"/>
    </source>
</evidence>
<evidence type="ECO:0000256" key="3">
    <source>
        <dbReference type="ARBA" id="ARBA00022827"/>
    </source>
</evidence>
<dbReference type="PANTHER" id="PTHR11748:SF119">
    <property type="entry name" value="D-2-HYDROXYGLUTARATE DEHYDROGENASE"/>
    <property type="match status" value="1"/>
</dbReference>
<dbReference type="Gene3D" id="3.30.465.10">
    <property type="match status" value="1"/>
</dbReference>
<dbReference type="Pfam" id="PF01565">
    <property type="entry name" value="FAD_binding_4"/>
    <property type="match status" value="1"/>
</dbReference>
<gene>
    <name evidence="6" type="ORF">BN1047_03813</name>
</gene>
<dbReference type="SUPFAM" id="SSF55103">
    <property type="entry name" value="FAD-linked oxidases, C-terminal domain"/>
    <property type="match status" value="1"/>
</dbReference>
<dbReference type="InterPro" id="IPR006094">
    <property type="entry name" value="Oxid_FAD_bind_N"/>
</dbReference>
<dbReference type="GO" id="GO:1903457">
    <property type="term" value="P:lactate catabolic process"/>
    <property type="evidence" value="ECO:0007669"/>
    <property type="project" value="TreeGrafter"/>
</dbReference>
<evidence type="ECO:0000313" key="6">
    <source>
        <dbReference type="EMBL" id="CDQ45913.1"/>
    </source>
</evidence>
<name>A0AAV2WPR0_MYCNE</name>
<keyword evidence="3" id="KW-0274">FAD</keyword>
<organism evidence="6 7">
    <name type="scientific">Mycolicibacterium neoaurum</name>
    <name type="common">Mycobacterium neoaurum</name>
    <dbReference type="NCBI Taxonomy" id="1795"/>
    <lineage>
        <taxon>Bacteria</taxon>
        <taxon>Bacillati</taxon>
        <taxon>Actinomycetota</taxon>
        <taxon>Actinomycetes</taxon>
        <taxon>Mycobacteriales</taxon>
        <taxon>Mycobacteriaceae</taxon>
        <taxon>Mycolicibacterium</taxon>
    </lineage>
</organism>
<protein>
    <submittedName>
        <fullName evidence="6">FAD/FMN-dependent dehydrogenase</fullName>
    </submittedName>
</protein>
<dbReference type="Proteomes" id="UP000028864">
    <property type="component" value="Unassembled WGS sequence"/>
</dbReference>
<dbReference type="InterPro" id="IPR016169">
    <property type="entry name" value="FAD-bd_PCMH_sub2"/>
</dbReference>
<dbReference type="Pfam" id="PF02913">
    <property type="entry name" value="FAD-oxidase_C"/>
    <property type="match status" value="1"/>
</dbReference>
<dbReference type="AlphaFoldDB" id="A0AAV2WPR0"/>
<feature type="domain" description="FAD-binding PCMH-type" evidence="5">
    <location>
        <begin position="31"/>
        <end position="247"/>
    </location>
</feature>
<dbReference type="InterPro" id="IPR004113">
    <property type="entry name" value="FAD-bd_oxidored_4_C"/>
</dbReference>
<proteinExistence type="predicted"/>
<evidence type="ECO:0000259" key="5">
    <source>
        <dbReference type="PROSITE" id="PS51387"/>
    </source>
</evidence>
<dbReference type="EMBL" id="LK021339">
    <property type="protein sequence ID" value="CDQ45913.1"/>
    <property type="molecule type" value="Genomic_DNA"/>
</dbReference>
<dbReference type="Gene3D" id="3.30.70.2190">
    <property type="match status" value="1"/>
</dbReference>
<dbReference type="GO" id="GO:0008720">
    <property type="term" value="F:D-lactate dehydrogenase (NAD+) activity"/>
    <property type="evidence" value="ECO:0007669"/>
    <property type="project" value="TreeGrafter"/>
</dbReference>
<reference evidence="6" key="1">
    <citation type="submission" date="2014-05" db="EMBL/GenBank/DDBJ databases">
        <authorList>
            <person name="Urmite Genomes"/>
        </authorList>
    </citation>
    <scope>NUCLEOTIDE SEQUENCE</scope>
    <source>
        <strain evidence="6">DSM 44074</strain>
    </source>
</reference>
<keyword evidence="2" id="KW-0285">Flavoprotein</keyword>
<comment type="cofactor">
    <cofactor evidence="1">
        <name>FAD</name>
        <dbReference type="ChEBI" id="CHEBI:57692"/>
    </cofactor>
</comment>
<dbReference type="PROSITE" id="PS51387">
    <property type="entry name" value="FAD_PCMH"/>
    <property type="match status" value="1"/>
</dbReference>
<evidence type="ECO:0000313" key="7">
    <source>
        <dbReference type="Proteomes" id="UP000028864"/>
    </source>
</evidence>
<keyword evidence="4" id="KW-0560">Oxidoreductase</keyword>
<accession>A0AAV2WPR0</accession>
<sequence>MLRDALRAAGIADVRTDSTSRALYSSDASLYRVTPQAVVCPAHSDEVAAALSVCRERGVPLTARGAGTSIAGNAVGPGVVLDFSRHLNKIVSVDPESRTAVVQPGVVQGALQRAAAPHRLRFGPDPSSHTRCTIGGMIGNNACGSRALGYGRTSDNITGLRMLTAAGDELIVGQGQSTLPVLDELTAIARAGLSTIRTQFGRFGRQVSGYALENLLPESGFDVARLMAGSEGTLTVLTEATVRLVCEPAHRMLVVLGYPDIATAGDATPAILEHRPTACEGIDSRIVDIVRERKGPRAVPPLPDGAAWVFVEVVGDSHTEVEDRAARVGKSCAATDFLVVDDPVQAAALWRIREDGAQRAGPTRARGLGGCRRPARATRCLPARFRRPADRVRRDGNALRSFR</sequence>
<evidence type="ECO:0000256" key="1">
    <source>
        <dbReference type="ARBA" id="ARBA00001974"/>
    </source>
</evidence>
<reference evidence="6" key="2">
    <citation type="submission" date="2015-09" db="EMBL/GenBank/DDBJ databases">
        <title>Draft genome sequence of Mycobacterium neoaurum DSM 44074.</title>
        <authorList>
            <person name="Croce O."/>
            <person name="Robert C."/>
            <person name="Raoult D."/>
            <person name="Drancourt M."/>
        </authorList>
    </citation>
    <scope>NUCLEOTIDE SEQUENCE</scope>
    <source>
        <strain evidence="6">DSM 44074</strain>
    </source>
</reference>
<dbReference type="InterPro" id="IPR036318">
    <property type="entry name" value="FAD-bd_PCMH-like_sf"/>
</dbReference>
<dbReference type="GO" id="GO:0071949">
    <property type="term" value="F:FAD binding"/>
    <property type="evidence" value="ECO:0007669"/>
    <property type="project" value="InterPro"/>
</dbReference>
<dbReference type="InterPro" id="IPR016166">
    <property type="entry name" value="FAD-bd_PCMH"/>
</dbReference>
<dbReference type="PANTHER" id="PTHR11748">
    <property type="entry name" value="D-LACTATE DEHYDROGENASE"/>
    <property type="match status" value="1"/>
</dbReference>
<dbReference type="InterPro" id="IPR016164">
    <property type="entry name" value="FAD-linked_Oxase-like_C"/>
</dbReference>
<evidence type="ECO:0000256" key="4">
    <source>
        <dbReference type="ARBA" id="ARBA00023002"/>
    </source>
</evidence>